<comment type="caution">
    <text evidence="2">The sequence shown here is derived from an EMBL/GenBank/DDBJ whole genome shotgun (WGS) entry which is preliminary data.</text>
</comment>
<gene>
    <name evidence="2" type="ORF">DERYTH_LOCUS475</name>
</gene>
<sequence>MISQNNIEYDEKLKLNMGEHFTYRYFTVSDNKLVSVPIFEEKKIGIFDFKTKNRHKLSLPGTEFNVGCLAFVEGGDFIMVNYYDKSPRKAYVFTQKTNSTELIHKLTMKLEFIDEVFIIPRGKLFMYNSDIGYITKWDIKTLKFESYFLFKSYYDVKDIKVSDDGLLLFVYGTKVTVVDDLEDSKLLADDSYSTISIYLTSNEMKFTTYTYDKSIRIDAAYLIASKIGARLLIMAQNTEDNSRIYEIIDPFKHSTPVTAEKLLSNFENSNIQIQYPCIIKSGKIIGFINGNVNENIDRKLIIKELIQDDENWVSFLRKTLSDSNSIYISSDKKKIYEFIEKVKAELSETSDKIVDDTTDDKLEAAVKITNDDDDANLIYNKTFTKYNLVQWSIKCNKKSDILSAKFRETKEVINIRPDIYSEAKPFVIECECLDNDDLVMITQDEIVFIWTISAKKKIQLIYLWKYTDNGFIDTIKDENFFLPSPSYHVCVEHISFMQQDKTKRFFLDELLDEHIDNEFFLILYGLKLIKVIIDEDQDTLLQKLCNSLYQVHINEFRKMIHQINSTDWDKTAKPFISETLSKVLNEENQIIKGSTQEFEKLKEIEEEQLKRFEEKFKKIEEERIKRIEDLILELKDLLVKDKLSKS</sequence>
<dbReference type="SUPFAM" id="SSF50978">
    <property type="entry name" value="WD40 repeat-like"/>
    <property type="match status" value="1"/>
</dbReference>
<evidence type="ECO:0000256" key="1">
    <source>
        <dbReference type="SAM" id="Coils"/>
    </source>
</evidence>
<keyword evidence="1" id="KW-0175">Coiled coil</keyword>
<accession>A0A9N8VGX6</accession>
<evidence type="ECO:0000313" key="2">
    <source>
        <dbReference type="EMBL" id="CAG8450298.1"/>
    </source>
</evidence>
<feature type="coiled-coil region" evidence="1">
    <location>
        <begin position="595"/>
        <end position="637"/>
    </location>
</feature>
<dbReference type="InterPro" id="IPR036322">
    <property type="entry name" value="WD40_repeat_dom_sf"/>
</dbReference>
<reference evidence="2" key="1">
    <citation type="submission" date="2021-06" db="EMBL/GenBank/DDBJ databases">
        <authorList>
            <person name="Kallberg Y."/>
            <person name="Tangrot J."/>
            <person name="Rosling A."/>
        </authorList>
    </citation>
    <scope>NUCLEOTIDE SEQUENCE</scope>
    <source>
        <strain evidence="2">MA453B</strain>
    </source>
</reference>
<keyword evidence="3" id="KW-1185">Reference proteome</keyword>
<dbReference type="Proteomes" id="UP000789405">
    <property type="component" value="Unassembled WGS sequence"/>
</dbReference>
<dbReference type="OrthoDB" id="2435626at2759"/>
<protein>
    <submittedName>
        <fullName evidence="2">7317_t:CDS:1</fullName>
    </submittedName>
</protein>
<evidence type="ECO:0000313" key="3">
    <source>
        <dbReference type="Proteomes" id="UP000789405"/>
    </source>
</evidence>
<dbReference type="AlphaFoldDB" id="A0A9N8VGX6"/>
<name>A0A9N8VGX6_9GLOM</name>
<dbReference type="EMBL" id="CAJVPY010000107">
    <property type="protein sequence ID" value="CAG8450298.1"/>
    <property type="molecule type" value="Genomic_DNA"/>
</dbReference>
<organism evidence="2 3">
    <name type="scientific">Dentiscutata erythropus</name>
    <dbReference type="NCBI Taxonomy" id="1348616"/>
    <lineage>
        <taxon>Eukaryota</taxon>
        <taxon>Fungi</taxon>
        <taxon>Fungi incertae sedis</taxon>
        <taxon>Mucoromycota</taxon>
        <taxon>Glomeromycotina</taxon>
        <taxon>Glomeromycetes</taxon>
        <taxon>Diversisporales</taxon>
        <taxon>Gigasporaceae</taxon>
        <taxon>Dentiscutata</taxon>
    </lineage>
</organism>
<proteinExistence type="predicted"/>